<dbReference type="AlphaFoldDB" id="A0A9D9DQA5"/>
<proteinExistence type="inferred from homology"/>
<dbReference type="EMBL" id="JADIMZ010000029">
    <property type="protein sequence ID" value="MBO8432092.1"/>
    <property type="molecule type" value="Genomic_DNA"/>
</dbReference>
<evidence type="ECO:0000313" key="4">
    <source>
        <dbReference type="Proteomes" id="UP000823612"/>
    </source>
</evidence>
<comment type="caution">
    <text evidence="3">The sequence shown here is derived from an EMBL/GenBank/DDBJ whole genome shotgun (WGS) entry which is preliminary data.</text>
</comment>
<gene>
    <name evidence="3" type="ORF">IAB08_02205</name>
</gene>
<dbReference type="NCBIfam" id="TIGR00252">
    <property type="entry name" value="YraN family protein"/>
    <property type="match status" value="1"/>
</dbReference>
<protein>
    <recommendedName>
        <fullName evidence="2">UPF0102 protein IAB08_02205</fullName>
    </recommendedName>
</protein>
<accession>A0A9D9DQA5</accession>
<evidence type="ECO:0000313" key="3">
    <source>
        <dbReference type="EMBL" id="MBO8432092.1"/>
    </source>
</evidence>
<dbReference type="InterPro" id="IPR011335">
    <property type="entry name" value="Restrct_endonuc-II-like"/>
</dbReference>
<evidence type="ECO:0000256" key="2">
    <source>
        <dbReference type="HAMAP-Rule" id="MF_00048"/>
    </source>
</evidence>
<dbReference type="PANTHER" id="PTHR34039:SF1">
    <property type="entry name" value="UPF0102 PROTEIN YRAN"/>
    <property type="match status" value="1"/>
</dbReference>
<dbReference type="Proteomes" id="UP000823612">
    <property type="component" value="Unassembled WGS sequence"/>
</dbReference>
<dbReference type="HAMAP" id="MF_00048">
    <property type="entry name" value="UPF0102"/>
    <property type="match status" value="1"/>
</dbReference>
<dbReference type="CDD" id="cd20736">
    <property type="entry name" value="PoNe_Nuclease"/>
    <property type="match status" value="1"/>
</dbReference>
<dbReference type="Gene3D" id="3.40.1350.10">
    <property type="match status" value="1"/>
</dbReference>
<dbReference type="InterPro" id="IPR003509">
    <property type="entry name" value="UPF0102_YraN-like"/>
</dbReference>
<reference evidence="3" key="1">
    <citation type="submission" date="2020-10" db="EMBL/GenBank/DDBJ databases">
        <authorList>
            <person name="Gilroy R."/>
        </authorList>
    </citation>
    <scope>NUCLEOTIDE SEQUENCE</scope>
    <source>
        <strain evidence="3">2889</strain>
    </source>
</reference>
<name>A0A9D9DQA5_9BACT</name>
<dbReference type="SUPFAM" id="SSF52980">
    <property type="entry name" value="Restriction endonuclease-like"/>
    <property type="match status" value="1"/>
</dbReference>
<dbReference type="GO" id="GO:0003676">
    <property type="term" value="F:nucleic acid binding"/>
    <property type="evidence" value="ECO:0007669"/>
    <property type="project" value="InterPro"/>
</dbReference>
<organism evidence="3 4">
    <name type="scientific">Candidatus Pullibacteroides excrementavium</name>
    <dbReference type="NCBI Taxonomy" id="2840905"/>
    <lineage>
        <taxon>Bacteria</taxon>
        <taxon>Pseudomonadati</taxon>
        <taxon>Bacteroidota</taxon>
        <taxon>Bacteroidia</taxon>
        <taxon>Bacteroidales</taxon>
        <taxon>Candidatus Pullibacteroides</taxon>
    </lineage>
</organism>
<dbReference type="NCBIfam" id="NF009150">
    <property type="entry name" value="PRK12497.1-3"/>
    <property type="match status" value="1"/>
</dbReference>
<comment type="similarity">
    <text evidence="1 2">Belongs to the UPF0102 family.</text>
</comment>
<dbReference type="Pfam" id="PF02021">
    <property type="entry name" value="UPF0102"/>
    <property type="match status" value="1"/>
</dbReference>
<dbReference type="PANTHER" id="PTHR34039">
    <property type="entry name" value="UPF0102 PROTEIN YRAN"/>
    <property type="match status" value="1"/>
</dbReference>
<evidence type="ECO:0000256" key="1">
    <source>
        <dbReference type="ARBA" id="ARBA00006738"/>
    </source>
</evidence>
<sequence>MDLVETLGINSGGRFSVKREMTGLAGKRADAPACRRIGQEGEDYAAEYLQSLGYRLFERNYRYRHREIDLIMEEEGVLVFIEVKTRAPGAFQAAPYAVDRRKQMFLYSAASRYVRERALAVDIRFDIVWIEKGPGGKFRLVAHIRNAFSPLGG</sequence>
<reference evidence="3" key="2">
    <citation type="journal article" date="2021" name="PeerJ">
        <title>Extensive microbial diversity within the chicken gut microbiome revealed by metagenomics and culture.</title>
        <authorList>
            <person name="Gilroy R."/>
            <person name="Ravi A."/>
            <person name="Getino M."/>
            <person name="Pursley I."/>
            <person name="Horton D.L."/>
            <person name="Alikhan N.F."/>
            <person name="Baker D."/>
            <person name="Gharbi K."/>
            <person name="Hall N."/>
            <person name="Watson M."/>
            <person name="Adriaenssens E.M."/>
            <person name="Foster-Nyarko E."/>
            <person name="Jarju S."/>
            <person name="Secka A."/>
            <person name="Antonio M."/>
            <person name="Oren A."/>
            <person name="Chaudhuri R.R."/>
            <person name="La Ragione R."/>
            <person name="Hildebrand F."/>
            <person name="Pallen M.J."/>
        </authorList>
    </citation>
    <scope>NUCLEOTIDE SEQUENCE</scope>
    <source>
        <strain evidence="3">2889</strain>
    </source>
</reference>
<dbReference type="InterPro" id="IPR011856">
    <property type="entry name" value="tRNA_endonuc-like_dom_sf"/>
</dbReference>